<dbReference type="InterPro" id="IPR005720">
    <property type="entry name" value="Dihydroorotate_DH_cat"/>
</dbReference>
<comment type="caution">
    <text evidence="8">The sequence shown here is derived from an EMBL/GenBank/DDBJ whole genome shotgun (WGS) entry which is preliminary data.</text>
</comment>
<comment type="pathway">
    <text evidence="2">Pyrimidine metabolism; UMP biosynthesis via de novo pathway.</text>
</comment>
<keyword evidence="5" id="KW-0665">Pyrimidine biosynthesis</keyword>
<dbReference type="EMBL" id="AJWJ01000524">
    <property type="protein sequence ID" value="KAF2070218.1"/>
    <property type="molecule type" value="Genomic_DNA"/>
</dbReference>
<evidence type="ECO:0000256" key="3">
    <source>
        <dbReference type="ARBA" id="ARBA00022630"/>
    </source>
</evidence>
<evidence type="ECO:0000256" key="2">
    <source>
        <dbReference type="ARBA" id="ARBA00004725"/>
    </source>
</evidence>
<reference evidence="8" key="1">
    <citation type="submission" date="2020-01" db="EMBL/GenBank/DDBJ databases">
        <title>Development of genomics and gene disruption for Polysphondylium violaceum indicates a role for the polyketide synthase stlB in stalk morphogenesis.</title>
        <authorList>
            <person name="Narita B."/>
            <person name="Kawabe Y."/>
            <person name="Kin K."/>
            <person name="Saito T."/>
            <person name="Gibbs R."/>
            <person name="Kuspa A."/>
            <person name="Muzny D."/>
            <person name="Queller D."/>
            <person name="Richards S."/>
            <person name="Strassman J."/>
            <person name="Sucgang R."/>
            <person name="Worley K."/>
            <person name="Schaap P."/>
        </authorList>
    </citation>
    <scope>NUCLEOTIDE SEQUENCE</scope>
    <source>
        <strain evidence="8">QSvi11</strain>
    </source>
</reference>
<dbReference type="OrthoDB" id="14784at2759"/>
<dbReference type="AlphaFoldDB" id="A0A8J4PMY6"/>
<evidence type="ECO:0000259" key="7">
    <source>
        <dbReference type="Pfam" id="PF01180"/>
    </source>
</evidence>
<dbReference type="InterPro" id="IPR013785">
    <property type="entry name" value="Aldolase_TIM"/>
</dbReference>
<accession>A0A8J4PMY6</accession>
<keyword evidence="9" id="KW-1185">Reference proteome</keyword>
<proteinExistence type="predicted"/>
<feature type="domain" description="Dihydroorotate dehydrogenase catalytic" evidence="7">
    <location>
        <begin position="136"/>
        <end position="361"/>
    </location>
</feature>
<dbReference type="GO" id="GO:0005737">
    <property type="term" value="C:cytoplasm"/>
    <property type="evidence" value="ECO:0007669"/>
    <property type="project" value="InterPro"/>
</dbReference>
<dbReference type="GO" id="GO:0006221">
    <property type="term" value="P:pyrimidine nucleotide biosynthetic process"/>
    <property type="evidence" value="ECO:0007669"/>
    <property type="project" value="UniProtKB-KW"/>
</dbReference>
<dbReference type="GO" id="GO:0006207">
    <property type="term" value="P:'de novo' pyrimidine nucleobase biosynthetic process"/>
    <property type="evidence" value="ECO:0007669"/>
    <property type="project" value="TreeGrafter"/>
</dbReference>
<keyword evidence="4" id="KW-0288">FMN</keyword>
<dbReference type="PANTHER" id="PTHR48109">
    <property type="entry name" value="DIHYDROOROTATE DEHYDROGENASE (QUINONE), MITOCHONDRIAL-RELATED"/>
    <property type="match status" value="1"/>
</dbReference>
<evidence type="ECO:0000256" key="6">
    <source>
        <dbReference type="ARBA" id="ARBA00023002"/>
    </source>
</evidence>
<dbReference type="PANTHER" id="PTHR48109:SF1">
    <property type="entry name" value="DIHYDROOROTATE DEHYDROGENASE (FUMARATE)"/>
    <property type="match status" value="1"/>
</dbReference>
<evidence type="ECO:0000256" key="4">
    <source>
        <dbReference type="ARBA" id="ARBA00022643"/>
    </source>
</evidence>
<keyword evidence="3" id="KW-0285">Flavoprotein</keyword>
<evidence type="ECO:0000256" key="1">
    <source>
        <dbReference type="ARBA" id="ARBA00001917"/>
    </source>
</evidence>
<protein>
    <recommendedName>
        <fullName evidence="7">Dihydroorotate dehydrogenase catalytic domain-containing protein</fullName>
    </recommendedName>
</protein>
<dbReference type="SUPFAM" id="SSF51395">
    <property type="entry name" value="FMN-linked oxidoreductases"/>
    <property type="match status" value="1"/>
</dbReference>
<dbReference type="Proteomes" id="UP000695562">
    <property type="component" value="Unassembled WGS sequence"/>
</dbReference>
<name>A0A8J4PMY6_9MYCE</name>
<dbReference type="Gene3D" id="3.20.20.70">
    <property type="entry name" value="Aldolase class I"/>
    <property type="match status" value="1"/>
</dbReference>
<dbReference type="GO" id="GO:0004152">
    <property type="term" value="F:dihydroorotate dehydrogenase activity"/>
    <property type="evidence" value="ECO:0007669"/>
    <property type="project" value="TreeGrafter"/>
</dbReference>
<comment type="cofactor">
    <cofactor evidence="1">
        <name>FMN</name>
        <dbReference type="ChEBI" id="CHEBI:58210"/>
    </cofactor>
</comment>
<dbReference type="Pfam" id="PF01180">
    <property type="entry name" value="DHO_dh"/>
    <property type="match status" value="1"/>
</dbReference>
<gene>
    <name evidence="8" type="ORF">CYY_008464</name>
</gene>
<evidence type="ECO:0000256" key="5">
    <source>
        <dbReference type="ARBA" id="ARBA00022975"/>
    </source>
</evidence>
<dbReference type="CDD" id="cd02810">
    <property type="entry name" value="DHOD_DHPD_FMN"/>
    <property type="match status" value="1"/>
</dbReference>
<evidence type="ECO:0000313" key="8">
    <source>
        <dbReference type="EMBL" id="KAF2070218.1"/>
    </source>
</evidence>
<organism evidence="8 9">
    <name type="scientific">Polysphondylium violaceum</name>
    <dbReference type="NCBI Taxonomy" id="133409"/>
    <lineage>
        <taxon>Eukaryota</taxon>
        <taxon>Amoebozoa</taxon>
        <taxon>Evosea</taxon>
        <taxon>Eumycetozoa</taxon>
        <taxon>Dictyostelia</taxon>
        <taxon>Dictyosteliales</taxon>
        <taxon>Dictyosteliaceae</taxon>
        <taxon>Polysphondylium</taxon>
    </lineage>
</organism>
<keyword evidence="6" id="KW-0560">Oxidoreductase</keyword>
<dbReference type="InterPro" id="IPR050074">
    <property type="entry name" value="DHO_dehydrogenase"/>
</dbReference>
<sequence length="371" mass="40479">MTDIKWDINKPIYDIKKSWEDNLENGPFVQGYQHQNRVKVEQDKYIDFLGHKLASRLGVPAGPLLNSQWVKFALDAGFDLPTYKTIRSHPNLGHPVPNVLYLDLEGDDKKQLSKHDSGSMLHATSTLPHNMDQLAITNSFGMPSMSQEYLHKDIKLANSYLGQGQAMIVSVVGTASTAHDFVQDFVDTASLAADAGAQIIEVNYSCPNVVTGEGQIYHNPDAVYEISSALTKCLAPKNIPLIIKVGVMEDMDKMTQLFIKAQEAGVAAIAGINTLSMKVTDKDTGIPSLGASRLTSGVCGAPIRSAALDWVSSARNIIDKQNLSLKLLGCGGIVKPQHFDDFLNAGADIAMSATGLMWDPYIAMNYHNKKF</sequence>
<evidence type="ECO:0000313" key="9">
    <source>
        <dbReference type="Proteomes" id="UP000695562"/>
    </source>
</evidence>